<dbReference type="GO" id="GO:0045944">
    <property type="term" value="P:positive regulation of transcription by RNA polymerase II"/>
    <property type="evidence" value="ECO:0007669"/>
    <property type="project" value="TreeGrafter"/>
</dbReference>
<dbReference type="InterPro" id="IPR001138">
    <property type="entry name" value="Zn2Cys6_DnaBD"/>
</dbReference>
<proteinExistence type="predicted"/>
<dbReference type="CDD" id="cd00067">
    <property type="entry name" value="GAL4"/>
    <property type="match status" value="1"/>
</dbReference>
<feature type="domain" description="Zn(2)-C6 fungal-type" evidence="7">
    <location>
        <begin position="86"/>
        <end position="116"/>
    </location>
</feature>
<dbReference type="GO" id="GO:0008270">
    <property type="term" value="F:zinc ion binding"/>
    <property type="evidence" value="ECO:0007669"/>
    <property type="project" value="InterPro"/>
</dbReference>
<dbReference type="STRING" id="1664694.A0A0N1P1X7"/>
<evidence type="ECO:0000256" key="1">
    <source>
        <dbReference type="ARBA" id="ARBA00004123"/>
    </source>
</evidence>
<dbReference type="PANTHER" id="PTHR37534:SF10">
    <property type="entry name" value="ZN(II)2CYS6 TRANSCRIPTION FACTOR (EUROFUNG)"/>
    <property type="match status" value="1"/>
</dbReference>
<evidence type="ECO:0000256" key="2">
    <source>
        <dbReference type="ARBA" id="ARBA00023015"/>
    </source>
</evidence>
<evidence type="ECO:0000313" key="9">
    <source>
        <dbReference type="Proteomes" id="UP000038010"/>
    </source>
</evidence>
<dbReference type="AlphaFoldDB" id="A0A0N1P1X7"/>
<keyword evidence="5" id="KW-0539">Nucleus</keyword>
<dbReference type="GeneID" id="28733643"/>
<feature type="compositionally biased region" description="Low complexity" evidence="6">
    <location>
        <begin position="212"/>
        <end position="231"/>
    </location>
</feature>
<accession>A0A0N1P1X7</accession>
<name>A0A0N1P1X7_9EURO</name>
<evidence type="ECO:0000313" key="8">
    <source>
        <dbReference type="EMBL" id="KPI42812.1"/>
    </source>
</evidence>
<evidence type="ECO:0000256" key="3">
    <source>
        <dbReference type="ARBA" id="ARBA00023125"/>
    </source>
</evidence>
<dbReference type="Gene3D" id="4.10.240.10">
    <property type="entry name" value="Zn(2)-C6 fungal-type DNA-binding domain"/>
    <property type="match status" value="1"/>
</dbReference>
<dbReference type="SUPFAM" id="SSF57701">
    <property type="entry name" value="Zn2/Cys6 DNA-binding domain"/>
    <property type="match status" value="1"/>
</dbReference>
<dbReference type="Proteomes" id="UP000038010">
    <property type="component" value="Unassembled WGS sequence"/>
</dbReference>
<feature type="region of interest" description="Disordered" evidence="6">
    <location>
        <begin position="670"/>
        <end position="728"/>
    </location>
</feature>
<feature type="compositionally biased region" description="Polar residues" evidence="6">
    <location>
        <begin position="711"/>
        <end position="728"/>
    </location>
</feature>
<dbReference type="EMBL" id="LFJN01000006">
    <property type="protein sequence ID" value="KPI42812.1"/>
    <property type="molecule type" value="Genomic_DNA"/>
</dbReference>
<dbReference type="InterPro" id="IPR021858">
    <property type="entry name" value="Fun_TF"/>
</dbReference>
<keyword evidence="3" id="KW-0238">DNA-binding</keyword>
<dbReference type="GO" id="GO:0000981">
    <property type="term" value="F:DNA-binding transcription factor activity, RNA polymerase II-specific"/>
    <property type="evidence" value="ECO:0007669"/>
    <property type="project" value="InterPro"/>
</dbReference>
<feature type="compositionally biased region" description="Polar residues" evidence="6">
    <location>
        <begin position="1"/>
        <end position="11"/>
    </location>
</feature>
<dbReference type="SMART" id="SM00066">
    <property type="entry name" value="GAL4"/>
    <property type="match status" value="1"/>
</dbReference>
<evidence type="ECO:0000256" key="6">
    <source>
        <dbReference type="SAM" id="MobiDB-lite"/>
    </source>
</evidence>
<dbReference type="PROSITE" id="PS00463">
    <property type="entry name" value="ZN2_CY6_FUNGAL_1"/>
    <property type="match status" value="1"/>
</dbReference>
<keyword evidence="2" id="KW-0805">Transcription regulation</keyword>
<feature type="compositionally biased region" description="Polar residues" evidence="6">
    <location>
        <begin position="164"/>
        <end position="189"/>
    </location>
</feature>
<dbReference type="RefSeq" id="XP_018002775.1">
    <property type="nucleotide sequence ID" value="XM_018141763.1"/>
</dbReference>
<reference evidence="8 9" key="1">
    <citation type="submission" date="2015-06" db="EMBL/GenBank/DDBJ databases">
        <title>Draft genome of the ant-associated black yeast Phialophora attae CBS 131958.</title>
        <authorList>
            <person name="Moreno L.F."/>
            <person name="Stielow B.J."/>
            <person name="de Hoog S."/>
            <person name="Vicente V.A."/>
            <person name="Weiss V.A."/>
            <person name="de Vries M."/>
            <person name="Cruz L.M."/>
            <person name="Souza E.M."/>
        </authorList>
    </citation>
    <scope>NUCLEOTIDE SEQUENCE [LARGE SCALE GENOMIC DNA]</scope>
    <source>
        <strain evidence="8 9">CBS 131958</strain>
    </source>
</reference>
<evidence type="ECO:0000256" key="4">
    <source>
        <dbReference type="ARBA" id="ARBA00023163"/>
    </source>
</evidence>
<protein>
    <recommendedName>
        <fullName evidence="7">Zn(2)-C6 fungal-type domain-containing protein</fullName>
    </recommendedName>
</protein>
<feature type="region of interest" description="Disordered" evidence="6">
    <location>
        <begin position="1"/>
        <end position="21"/>
    </location>
</feature>
<sequence length="769" mass="87221">MSGYYNPSNGGPNEPIPQYPVYDNQYNNQYHRLNGPSSHHDGVAFWYRPPPEPLYEHDAAMFSDGTGMQPNAMEAAAIKHKRTRSGCYTCRSRRVKCDEARPVCDRCRKGGRTCEFPPASSSKRNKQDAKSPTSTSVKHEKQESRDAPSNHLETIKDEDEFDETQSAPTNSSRRPTLSRVRTASTQSLTKKSRYRQGTEPSPTLSTFKDKSSPQSASSTSSNSRNETPTSSVTTTNLAQELNDRQLRISKLNLTMQRYLQFQREYLTHYHYFFKIDLNNWVHTDLIDEALNYEPLLYAVVASPPTTMKCDNLATFEECLGDWVNLSGHQRAAVSMLTSIYTPVSITQTLRGRMIFTWFARMDVIASLMGGKSASLDRPWYEESAKFYEGQMDTDPENDIDIDGQLNMIVASNRLIGYDMAKLYAKVPKNEISPEDFQRENGAIEQRMLEFRKRIESLNDEYYTVQEFPMEVEKPMTEDDIVNPYIPGGLYKDALWSLNFMWIDWYTIDMMRRYQSSLVLRKPPPPELEHYSLEQCRIYESVARWPHALPGSIVGAHASIALAAVFLKKDEKHTMWMRRKLAKVEQQGYVFPPHYRAQMARVWNLTDESVGPENSVENWWLPNDEGKLPILTEIRKLVSERVRGEDSTIGGKEVEDVRDIRAIFAKLDIRSQAPSRSTSNERAGSFASVDGISPPESDMHRHMVGGGGMSYGSPSTAVQSPASATSQFTGTGHLMDGAANVAMPEVTQEEDHDLLNVEVKDPSRMSGIWS</sequence>
<dbReference type="Pfam" id="PF11951">
    <property type="entry name" value="Fungal_trans_2"/>
    <property type="match status" value="1"/>
</dbReference>
<feature type="compositionally biased region" description="Basic and acidic residues" evidence="6">
    <location>
        <begin position="137"/>
        <end position="148"/>
    </location>
</feature>
<dbReference type="VEuPathDB" id="FungiDB:AB675_1841"/>
<keyword evidence="9" id="KW-1185">Reference proteome</keyword>
<dbReference type="PROSITE" id="PS50048">
    <property type="entry name" value="ZN2_CY6_FUNGAL_2"/>
    <property type="match status" value="1"/>
</dbReference>
<dbReference type="Pfam" id="PF00172">
    <property type="entry name" value="Zn_clus"/>
    <property type="match status" value="1"/>
</dbReference>
<dbReference type="PANTHER" id="PTHR37534">
    <property type="entry name" value="TRANSCRIPTIONAL ACTIVATOR PROTEIN UGA3"/>
    <property type="match status" value="1"/>
</dbReference>
<comment type="caution">
    <text evidence="8">The sequence shown here is derived from an EMBL/GenBank/DDBJ whole genome shotgun (WGS) entry which is preliminary data.</text>
</comment>
<dbReference type="OrthoDB" id="5278208at2759"/>
<feature type="compositionally biased region" description="Polar residues" evidence="6">
    <location>
        <begin position="671"/>
        <end position="681"/>
    </location>
</feature>
<comment type="subcellular location">
    <subcellularLocation>
        <location evidence="1">Nucleus</location>
    </subcellularLocation>
</comment>
<evidence type="ECO:0000259" key="7">
    <source>
        <dbReference type="PROSITE" id="PS50048"/>
    </source>
</evidence>
<dbReference type="GO" id="GO:0000976">
    <property type="term" value="F:transcription cis-regulatory region binding"/>
    <property type="evidence" value="ECO:0007669"/>
    <property type="project" value="TreeGrafter"/>
</dbReference>
<evidence type="ECO:0000256" key="5">
    <source>
        <dbReference type="ARBA" id="ARBA00023242"/>
    </source>
</evidence>
<feature type="region of interest" description="Disordered" evidence="6">
    <location>
        <begin position="114"/>
        <end position="238"/>
    </location>
</feature>
<keyword evidence="4" id="KW-0804">Transcription</keyword>
<dbReference type="InterPro" id="IPR036864">
    <property type="entry name" value="Zn2-C6_fun-type_DNA-bd_sf"/>
</dbReference>
<gene>
    <name evidence="8" type="ORF">AB675_1841</name>
</gene>
<dbReference type="GO" id="GO:0005634">
    <property type="term" value="C:nucleus"/>
    <property type="evidence" value="ECO:0007669"/>
    <property type="project" value="UniProtKB-SubCell"/>
</dbReference>
<organism evidence="8 9">
    <name type="scientific">Cyphellophora attinorum</name>
    <dbReference type="NCBI Taxonomy" id="1664694"/>
    <lineage>
        <taxon>Eukaryota</taxon>
        <taxon>Fungi</taxon>
        <taxon>Dikarya</taxon>
        <taxon>Ascomycota</taxon>
        <taxon>Pezizomycotina</taxon>
        <taxon>Eurotiomycetes</taxon>
        <taxon>Chaetothyriomycetidae</taxon>
        <taxon>Chaetothyriales</taxon>
        <taxon>Cyphellophoraceae</taxon>
        <taxon>Cyphellophora</taxon>
    </lineage>
</organism>